<keyword evidence="1" id="KW-1133">Transmembrane helix</keyword>
<name>D3ABV3_9FIRM</name>
<keyword evidence="1" id="KW-0812">Transmembrane</keyword>
<reference evidence="2 3" key="1">
    <citation type="submission" date="2010-01" db="EMBL/GenBank/DDBJ databases">
        <authorList>
            <person name="Weinstock G."/>
            <person name="Sodergren E."/>
            <person name="Clifton S."/>
            <person name="Fulton L."/>
            <person name="Fulton B."/>
            <person name="Courtney L."/>
            <person name="Fronick C."/>
            <person name="Harrison M."/>
            <person name="Strong C."/>
            <person name="Farmer C."/>
            <person name="Delahaunty K."/>
            <person name="Markovic C."/>
            <person name="Hall O."/>
            <person name="Minx P."/>
            <person name="Tomlinson C."/>
            <person name="Mitreva M."/>
            <person name="Nelson J."/>
            <person name="Hou S."/>
            <person name="Wollam A."/>
            <person name="Pepin K.H."/>
            <person name="Johnson M."/>
            <person name="Bhonagiri V."/>
            <person name="Nash W.E."/>
            <person name="Warren W."/>
            <person name="Chinwalla A."/>
            <person name="Mardis E.R."/>
            <person name="Wilson R.K."/>
        </authorList>
    </citation>
    <scope>NUCLEOTIDE SEQUENCE [LARGE SCALE GENOMIC DNA]</scope>
    <source>
        <strain evidence="2 3">DSM 13479</strain>
    </source>
</reference>
<protein>
    <submittedName>
        <fullName evidence="2">Uncharacterized protein</fullName>
    </submittedName>
</protein>
<gene>
    <name evidence="2" type="ORF">CLOSTHATH_01080</name>
</gene>
<dbReference type="EMBL" id="ACIO01000074">
    <property type="protein sequence ID" value="EFD00670.1"/>
    <property type="molecule type" value="Genomic_DNA"/>
</dbReference>
<proteinExistence type="predicted"/>
<dbReference type="AlphaFoldDB" id="D3ABV3"/>
<evidence type="ECO:0000313" key="3">
    <source>
        <dbReference type="Proteomes" id="UP000004968"/>
    </source>
</evidence>
<sequence length="71" mass="8209">MLNHSYSVSPFSSTRQILLCLVRSSGKKSLLFSSKLPMKWSLSLYCMKINKKFILCLYLIYISFITSGYTK</sequence>
<keyword evidence="1" id="KW-0472">Membrane</keyword>
<accession>D3ABV3</accession>
<evidence type="ECO:0000313" key="2">
    <source>
        <dbReference type="EMBL" id="EFD00670.1"/>
    </source>
</evidence>
<comment type="caution">
    <text evidence="2">The sequence shown here is derived from an EMBL/GenBank/DDBJ whole genome shotgun (WGS) entry which is preliminary data.</text>
</comment>
<dbReference type="HOGENOM" id="CLU_2734549_0_0_9"/>
<dbReference type="Proteomes" id="UP000004968">
    <property type="component" value="Unassembled WGS sequence"/>
</dbReference>
<feature type="transmembrane region" description="Helical" evidence="1">
    <location>
        <begin position="53"/>
        <end position="70"/>
    </location>
</feature>
<evidence type="ECO:0000256" key="1">
    <source>
        <dbReference type="SAM" id="Phobius"/>
    </source>
</evidence>
<organism evidence="2 3">
    <name type="scientific">Hungatella hathewayi DSM 13479</name>
    <dbReference type="NCBI Taxonomy" id="566550"/>
    <lineage>
        <taxon>Bacteria</taxon>
        <taxon>Bacillati</taxon>
        <taxon>Bacillota</taxon>
        <taxon>Clostridia</taxon>
        <taxon>Lachnospirales</taxon>
        <taxon>Lachnospiraceae</taxon>
        <taxon>Hungatella</taxon>
    </lineage>
</organism>